<keyword evidence="2" id="KW-1133">Transmembrane helix</keyword>
<reference evidence="4" key="1">
    <citation type="submission" date="2016-10" db="EMBL/GenBank/DDBJ databases">
        <authorList>
            <person name="Varghese N."/>
            <person name="Submissions S."/>
        </authorList>
    </citation>
    <scope>NUCLEOTIDE SEQUENCE [LARGE SCALE GENOMIC DNA]</scope>
    <source>
        <strain evidence="4">CGMCC 4.578</strain>
    </source>
</reference>
<evidence type="ECO:0000256" key="2">
    <source>
        <dbReference type="SAM" id="Phobius"/>
    </source>
</evidence>
<evidence type="ECO:0000256" key="1">
    <source>
        <dbReference type="SAM" id="MobiDB-lite"/>
    </source>
</evidence>
<name>A0A1H9UZ70_9PSEU</name>
<evidence type="ECO:0000313" key="3">
    <source>
        <dbReference type="EMBL" id="SES14621.1"/>
    </source>
</evidence>
<keyword evidence="4" id="KW-1185">Reference proteome</keyword>
<proteinExistence type="predicted"/>
<sequence length="165" mass="17246">MTNPVFDPQQSADTTVQQQDIAPAGPEFEVYTPSAFAPPPQQQPVAPAPVPPKAKKTGIVVLSLFVVLLAGAGAAFGVLFFQEKGHSAELSTQVEGKDREIADLTKKAKNSAEDTDRAVTAQKKAEADAVSSQKCKDAAKEIKSALVANDATKGEAAIKGLLVEC</sequence>
<organism evidence="3 4">
    <name type="scientific">Lentzea flaviverrucosa</name>
    <dbReference type="NCBI Taxonomy" id="200379"/>
    <lineage>
        <taxon>Bacteria</taxon>
        <taxon>Bacillati</taxon>
        <taxon>Actinomycetota</taxon>
        <taxon>Actinomycetes</taxon>
        <taxon>Pseudonocardiales</taxon>
        <taxon>Pseudonocardiaceae</taxon>
        <taxon>Lentzea</taxon>
    </lineage>
</organism>
<dbReference type="OrthoDB" id="10002748at2"/>
<feature type="compositionally biased region" description="Polar residues" evidence="1">
    <location>
        <begin position="1"/>
        <end position="20"/>
    </location>
</feature>
<accession>A0A1H9UZ70</accession>
<dbReference type="RefSeq" id="WP_090067747.1">
    <property type="nucleotide sequence ID" value="NZ_FOFT01000009.1"/>
</dbReference>
<feature type="compositionally biased region" description="Pro residues" evidence="1">
    <location>
        <begin position="36"/>
        <end position="50"/>
    </location>
</feature>
<dbReference type="Proteomes" id="UP000199028">
    <property type="component" value="Unassembled WGS sequence"/>
</dbReference>
<evidence type="ECO:0000313" key="4">
    <source>
        <dbReference type="Proteomes" id="UP000199028"/>
    </source>
</evidence>
<feature type="region of interest" description="Disordered" evidence="1">
    <location>
        <begin position="1"/>
        <end position="50"/>
    </location>
</feature>
<dbReference type="AlphaFoldDB" id="A0A1H9UZ70"/>
<dbReference type="EMBL" id="FOFT01000009">
    <property type="protein sequence ID" value="SES14621.1"/>
    <property type="molecule type" value="Genomic_DNA"/>
</dbReference>
<protein>
    <submittedName>
        <fullName evidence="3">Uncharacterized protein</fullName>
    </submittedName>
</protein>
<keyword evidence="2" id="KW-0812">Transmembrane</keyword>
<gene>
    <name evidence="3" type="ORF">SAMN05216195_109212</name>
</gene>
<keyword evidence="2" id="KW-0472">Membrane</keyword>
<feature type="transmembrane region" description="Helical" evidence="2">
    <location>
        <begin position="59"/>
        <end position="81"/>
    </location>
</feature>